<name>A0A1R2B6T7_9CILI</name>
<evidence type="ECO:0000313" key="2">
    <source>
        <dbReference type="EMBL" id="OMJ72477.1"/>
    </source>
</evidence>
<organism evidence="2 3">
    <name type="scientific">Stentor coeruleus</name>
    <dbReference type="NCBI Taxonomy" id="5963"/>
    <lineage>
        <taxon>Eukaryota</taxon>
        <taxon>Sar</taxon>
        <taxon>Alveolata</taxon>
        <taxon>Ciliophora</taxon>
        <taxon>Postciliodesmatophora</taxon>
        <taxon>Heterotrichea</taxon>
        <taxon>Heterotrichida</taxon>
        <taxon>Stentoridae</taxon>
        <taxon>Stentor</taxon>
    </lineage>
</organism>
<evidence type="ECO:0000313" key="3">
    <source>
        <dbReference type="Proteomes" id="UP000187209"/>
    </source>
</evidence>
<evidence type="ECO:0000256" key="1">
    <source>
        <dbReference type="SAM" id="Coils"/>
    </source>
</evidence>
<proteinExistence type="predicted"/>
<sequence>MQKNEINLCSKENNELKKKSELLEQNLNEINQKYNDLLKNSQNFNLILEEKERKIKECCEKIERFESANRLLIDDSKNKYERYKEIVEDLKLDAYELQNILNENKDKFNKIQERVLNAENKIGQLEDINKNLESVLSDVTEKNMIINSTNATLLQKIIELEEDIKSLTSKLLKKNNENSILEDQLMVYSPRSRGNATNESDLREENLKMRCELLELHKLNDQLSQNLGQCQLNLNLANNMINEYKLQIQKYSEELENYRTQIINKAQEQEKLENHLADCKCEIEKFIKTNKDLSLSIRNKEFTYNANMKYMEDQLKKYKNEYSNESKSFIIINS</sequence>
<keyword evidence="1" id="KW-0175">Coiled coil</keyword>
<protein>
    <submittedName>
        <fullName evidence="2">Uncharacterized protein</fullName>
    </submittedName>
</protein>
<gene>
    <name evidence="2" type="ORF">SteCoe_29071</name>
</gene>
<feature type="coiled-coil region" evidence="1">
    <location>
        <begin position="6"/>
        <end position="184"/>
    </location>
</feature>
<dbReference type="AlphaFoldDB" id="A0A1R2B6T7"/>
<feature type="coiled-coil region" evidence="1">
    <location>
        <begin position="234"/>
        <end position="275"/>
    </location>
</feature>
<dbReference type="Proteomes" id="UP000187209">
    <property type="component" value="Unassembled WGS sequence"/>
</dbReference>
<reference evidence="2 3" key="1">
    <citation type="submission" date="2016-11" db="EMBL/GenBank/DDBJ databases">
        <title>The macronuclear genome of Stentor coeruleus: a giant cell with tiny introns.</title>
        <authorList>
            <person name="Slabodnick M."/>
            <person name="Ruby J.G."/>
            <person name="Reiff S.B."/>
            <person name="Swart E.C."/>
            <person name="Gosai S."/>
            <person name="Prabakaran S."/>
            <person name="Witkowska E."/>
            <person name="Larue G.E."/>
            <person name="Fisher S."/>
            <person name="Freeman R.M."/>
            <person name="Gunawardena J."/>
            <person name="Chu W."/>
            <person name="Stover N.A."/>
            <person name="Gregory B.D."/>
            <person name="Nowacki M."/>
            <person name="Derisi J."/>
            <person name="Roy S.W."/>
            <person name="Marshall W.F."/>
            <person name="Sood P."/>
        </authorList>
    </citation>
    <scope>NUCLEOTIDE SEQUENCE [LARGE SCALE GENOMIC DNA]</scope>
    <source>
        <strain evidence="2">WM001</strain>
    </source>
</reference>
<dbReference type="EMBL" id="MPUH01000898">
    <property type="protein sequence ID" value="OMJ72477.1"/>
    <property type="molecule type" value="Genomic_DNA"/>
</dbReference>
<accession>A0A1R2B6T7</accession>
<comment type="caution">
    <text evidence="2">The sequence shown here is derived from an EMBL/GenBank/DDBJ whole genome shotgun (WGS) entry which is preliminary data.</text>
</comment>
<keyword evidence="3" id="KW-1185">Reference proteome</keyword>